<dbReference type="AlphaFoldDB" id="A0A221C9L0"/>
<name>A0A221C9L0_DUGJA</name>
<dbReference type="InterPro" id="IPR001309">
    <property type="entry name" value="Pept_C14_p20"/>
</dbReference>
<sequence length="557" mass="65480">MSSSVEESGDDISFSDTNPLFDKSISNDSQSTSSQSRFEGRMPPIRTNLDKAQLACFERFNELRNWKLFSNENPIWIFPPIYLNYNAKISLIKPNSEAKHDNLRLVPLEKYPINNGEINFKVTADIVKDFKLDFFEIHCTADNADETDEDAYNINTARLLITIYDNYEQVAKKYTSAIIRNKNFRDSVIGDISISEIKRGKNQKSYNTKYKIILKDRVPYFQDELEMKIDGLGKKLFPKTEGKFPFKELIVYVPRNIKCTLVNTRVLCKKFEHLNLFPADKLSHCITSQTISIEERKKKIEVTIDKLFEPSCPIQESSKRTKEMCFIINQITFDDKNLNSRDSHSKKEIIDIEEVFSKILNYDVHKIIDRKTQELKEKIMNKLDQFKDYHKHIVVFVFSHGDNNRFHTRDGSIKYDEFVNLFLPRNCPQTLDKPKLFYFACCQGGKINKIDKSNPDNITEKSFEKWENFFKIKHLPEYSNIFMGLSTVPDYYNFRVKHVNPFIQTLLDVIKENPTLELTEIQNITQRRMRIKWKDCLTIASVFHCLTEEVFFIRDET</sequence>
<evidence type="ECO:0000256" key="1">
    <source>
        <dbReference type="ARBA" id="ARBA00010134"/>
    </source>
</evidence>
<dbReference type="GO" id="GO:0043525">
    <property type="term" value="P:positive regulation of neuron apoptotic process"/>
    <property type="evidence" value="ECO:0007669"/>
    <property type="project" value="TreeGrafter"/>
</dbReference>
<dbReference type="PRINTS" id="PR00376">
    <property type="entry name" value="IL1BCENZYME"/>
</dbReference>
<evidence type="ECO:0000313" key="4">
    <source>
        <dbReference type="EMBL" id="ASL70035.1"/>
    </source>
</evidence>
<proteinExistence type="evidence at transcript level"/>
<dbReference type="SMART" id="SM00115">
    <property type="entry name" value="CASc"/>
    <property type="match status" value="1"/>
</dbReference>
<comment type="similarity">
    <text evidence="1">Belongs to the peptidase C14A family.</text>
</comment>
<dbReference type="GO" id="GO:0004197">
    <property type="term" value="F:cysteine-type endopeptidase activity"/>
    <property type="evidence" value="ECO:0007669"/>
    <property type="project" value="InterPro"/>
</dbReference>
<accession>A0A221C9L0</accession>
<organism evidence="4">
    <name type="scientific">Dugesia japonica</name>
    <name type="common">Planarian</name>
    <dbReference type="NCBI Taxonomy" id="6161"/>
    <lineage>
        <taxon>Eukaryota</taxon>
        <taxon>Metazoa</taxon>
        <taxon>Spiralia</taxon>
        <taxon>Lophotrochozoa</taxon>
        <taxon>Platyhelminthes</taxon>
        <taxon>Rhabditophora</taxon>
        <taxon>Seriata</taxon>
        <taxon>Tricladida</taxon>
        <taxon>Continenticola</taxon>
        <taxon>Geoplanoidea</taxon>
        <taxon>Dugesiidae</taxon>
        <taxon>Dugesia</taxon>
    </lineage>
</organism>
<dbReference type="PROSITE" id="PS50208">
    <property type="entry name" value="CASPASE_P20"/>
    <property type="match status" value="1"/>
</dbReference>
<dbReference type="EMBL" id="KY214378">
    <property type="protein sequence ID" value="ASL70035.1"/>
    <property type="molecule type" value="mRNA"/>
</dbReference>
<evidence type="ECO:0000256" key="2">
    <source>
        <dbReference type="SAM" id="MobiDB-lite"/>
    </source>
</evidence>
<dbReference type="InterPro" id="IPR015917">
    <property type="entry name" value="Pept_C14A"/>
</dbReference>
<evidence type="ECO:0000259" key="3">
    <source>
        <dbReference type="PROSITE" id="PS50208"/>
    </source>
</evidence>
<dbReference type="GO" id="GO:0006915">
    <property type="term" value="P:apoptotic process"/>
    <property type="evidence" value="ECO:0007669"/>
    <property type="project" value="TreeGrafter"/>
</dbReference>
<dbReference type="Gene3D" id="3.40.50.1460">
    <property type="match status" value="1"/>
</dbReference>
<feature type="domain" description="Caspase family p20" evidence="3">
    <location>
        <begin position="321"/>
        <end position="446"/>
    </location>
</feature>
<feature type="region of interest" description="Disordered" evidence="2">
    <location>
        <begin position="1"/>
        <end position="43"/>
    </location>
</feature>
<dbReference type="InterPro" id="IPR029030">
    <property type="entry name" value="Caspase-like_dom_sf"/>
</dbReference>
<dbReference type="InterPro" id="IPR011600">
    <property type="entry name" value="Pept_C14_caspase"/>
</dbReference>
<protein>
    <submittedName>
        <fullName evidence="4">Caspase 10-like protein</fullName>
    </submittedName>
</protein>
<dbReference type="GO" id="GO:0006508">
    <property type="term" value="P:proteolysis"/>
    <property type="evidence" value="ECO:0007669"/>
    <property type="project" value="InterPro"/>
</dbReference>
<dbReference type="PANTHER" id="PTHR10454">
    <property type="entry name" value="CASPASE"/>
    <property type="match status" value="1"/>
</dbReference>
<dbReference type="GO" id="GO:0005737">
    <property type="term" value="C:cytoplasm"/>
    <property type="evidence" value="ECO:0007669"/>
    <property type="project" value="TreeGrafter"/>
</dbReference>
<dbReference type="PANTHER" id="PTHR10454:SF232">
    <property type="entry name" value="AT03047P-RELATED"/>
    <property type="match status" value="1"/>
</dbReference>
<dbReference type="Pfam" id="PF00656">
    <property type="entry name" value="Peptidase_C14"/>
    <property type="match status" value="1"/>
</dbReference>
<dbReference type="SUPFAM" id="SSF52129">
    <property type="entry name" value="Caspase-like"/>
    <property type="match status" value="1"/>
</dbReference>
<reference evidence="4" key="1">
    <citation type="submission" date="2016-11" db="EMBL/GenBank/DDBJ databases">
        <authorList>
            <person name="Jaros S."/>
            <person name="Januszkiewicz K."/>
            <person name="Wedrychowicz H."/>
        </authorList>
    </citation>
    <scope>NUCLEOTIDE SEQUENCE</scope>
</reference>
<feature type="compositionally biased region" description="Low complexity" evidence="2">
    <location>
        <begin position="24"/>
        <end position="36"/>
    </location>
</feature>
<dbReference type="InterPro" id="IPR002398">
    <property type="entry name" value="Pept_C14"/>
</dbReference>